<dbReference type="EMBL" id="LNPX01000004">
    <property type="protein sequence ID" value="OEK58894.1"/>
    <property type="molecule type" value="Genomic_DNA"/>
</dbReference>
<accession>A0AAP7LV11</accession>
<gene>
    <name evidence="2" type="ORF">ASS94_00805</name>
</gene>
<dbReference type="AlphaFoldDB" id="A0AAP7LV11"/>
<keyword evidence="1" id="KW-1133">Transmembrane helix</keyword>
<feature type="transmembrane region" description="Helical" evidence="1">
    <location>
        <begin position="89"/>
        <end position="107"/>
    </location>
</feature>
<organism evidence="2 3">
    <name type="scientific">Staphylococcus equorum</name>
    <dbReference type="NCBI Taxonomy" id="246432"/>
    <lineage>
        <taxon>Bacteria</taxon>
        <taxon>Bacillati</taxon>
        <taxon>Bacillota</taxon>
        <taxon>Bacilli</taxon>
        <taxon>Bacillales</taxon>
        <taxon>Staphylococcaceae</taxon>
        <taxon>Staphylococcus</taxon>
    </lineage>
</organism>
<protein>
    <submittedName>
        <fullName evidence="2">Uncharacterized protein</fullName>
    </submittedName>
</protein>
<feature type="transmembrane region" description="Helical" evidence="1">
    <location>
        <begin position="6"/>
        <end position="25"/>
    </location>
</feature>
<proteinExistence type="predicted"/>
<evidence type="ECO:0000313" key="3">
    <source>
        <dbReference type="Proteomes" id="UP000095464"/>
    </source>
</evidence>
<evidence type="ECO:0000256" key="1">
    <source>
        <dbReference type="SAM" id="Phobius"/>
    </source>
</evidence>
<keyword evidence="1" id="KW-0472">Membrane</keyword>
<name>A0AAP7LV11_9STAP</name>
<dbReference type="RefSeq" id="WP_069854294.1">
    <property type="nucleotide sequence ID" value="NZ_LNPX01000004.1"/>
</dbReference>
<reference evidence="3" key="1">
    <citation type="submission" date="2015-11" db="EMBL/GenBank/DDBJ databases">
        <title>Genomic diversity of Staphylococcus saprophyticus strains from urinary tract infections, animal surfaces, and fermented foods.</title>
        <authorList>
            <person name="Wolfe B.E."/>
        </authorList>
    </citation>
    <scope>NUCLEOTIDE SEQUENCE [LARGE SCALE GENOMIC DNA]</scope>
    <source>
        <strain evidence="3">738_7</strain>
    </source>
</reference>
<comment type="caution">
    <text evidence="2">The sequence shown here is derived from an EMBL/GenBank/DDBJ whole genome shotgun (WGS) entry which is preliminary data.</text>
</comment>
<evidence type="ECO:0000313" key="2">
    <source>
        <dbReference type="EMBL" id="OEK58894.1"/>
    </source>
</evidence>
<feature type="transmembrane region" description="Helical" evidence="1">
    <location>
        <begin position="60"/>
        <end position="83"/>
    </location>
</feature>
<sequence length="123" mass="14412">MLLLFIVMSFIWVLCFFIMLSYVNLHVLKKWNDKDTFLQKRNRRIKSFLLEDEKLNGRRMFVVIIGATIITAITFTILCFLVFASQQGVVSTFIVTLIISAIVYWIGSKFIKSLAYQLFEKDN</sequence>
<keyword evidence="1" id="KW-0812">Transmembrane</keyword>
<dbReference type="Proteomes" id="UP000095464">
    <property type="component" value="Unassembled WGS sequence"/>
</dbReference>